<dbReference type="OrthoDB" id="432970at2759"/>
<organism evidence="1 2">
    <name type="scientific">Dactylonectria macrodidyma</name>
    <dbReference type="NCBI Taxonomy" id="307937"/>
    <lineage>
        <taxon>Eukaryota</taxon>
        <taxon>Fungi</taxon>
        <taxon>Dikarya</taxon>
        <taxon>Ascomycota</taxon>
        <taxon>Pezizomycotina</taxon>
        <taxon>Sordariomycetes</taxon>
        <taxon>Hypocreomycetidae</taxon>
        <taxon>Hypocreales</taxon>
        <taxon>Nectriaceae</taxon>
        <taxon>Dactylonectria</taxon>
    </lineage>
</organism>
<dbReference type="AlphaFoldDB" id="A0A9P9DBF9"/>
<feature type="non-terminal residue" evidence="1">
    <location>
        <position position="146"/>
    </location>
</feature>
<protein>
    <submittedName>
        <fullName evidence="1">Uncharacterized protein</fullName>
    </submittedName>
</protein>
<gene>
    <name evidence="1" type="ORF">EDB81DRAFT_627636</name>
</gene>
<comment type="caution">
    <text evidence="1">The sequence shown here is derived from an EMBL/GenBank/DDBJ whole genome shotgun (WGS) entry which is preliminary data.</text>
</comment>
<accession>A0A9P9DBF9</accession>
<evidence type="ECO:0000313" key="2">
    <source>
        <dbReference type="Proteomes" id="UP000738349"/>
    </source>
</evidence>
<dbReference type="EMBL" id="JAGMUV010000028">
    <property type="protein sequence ID" value="KAH7117330.1"/>
    <property type="molecule type" value="Genomic_DNA"/>
</dbReference>
<proteinExistence type="predicted"/>
<keyword evidence="2" id="KW-1185">Reference proteome</keyword>
<reference evidence="1" key="1">
    <citation type="journal article" date="2021" name="Nat. Commun.">
        <title>Genetic determinants of endophytism in the Arabidopsis root mycobiome.</title>
        <authorList>
            <person name="Mesny F."/>
            <person name="Miyauchi S."/>
            <person name="Thiergart T."/>
            <person name="Pickel B."/>
            <person name="Atanasova L."/>
            <person name="Karlsson M."/>
            <person name="Huettel B."/>
            <person name="Barry K.W."/>
            <person name="Haridas S."/>
            <person name="Chen C."/>
            <person name="Bauer D."/>
            <person name="Andreopoulos W."/>
            <person name="Pangilinan J."/>
            <person name="LaButti K."/>
            <person name="Riley R."/>
            <person name="Lipzen A."/>
            <person name="Clum A."/>
            <person name="Drula E."/>
            <person name="Henrissat B."/>
            <person name="Kohler A."/>
            <person name="Grigoriev I.V."/>
            <person name="Martin F.M."/>
            <person name="Hacquard S."/>
        </authorList>
    </citation>
    <scope>NUCLEOTIDE SEQUENCE</scope>
    <source>
        <strain evidence="1">MPI-CAGE-AT-0147</strain>
    </source>
</reference>
<dbReference type="Proteomes" id="UP000738349">
    <property type="component" value="Unassembled WGS sequence"/>
</dbReference>
<sequence length="146" mass="16159">MATCPVRFEFHCERAPAKLKYVHNIPRSLVTADAQAAQEDAGYINRFVDTIRPIMKEHEAACRAASNTLCGNCGSPTVTVLQTPMSWLHIVEDPFVAIWANPVCGKGECEIQIWKQVEDMMSVVVREGQGRGASEPSAFMEIMSCK</sequence>
<evidence type="ECO:0000313" key="1">
    <source>
        <dbReference type="EMBL" id="KAH7117330.1"/>
    </source>
</evidence>
<name>A0A9P9DBF9_9HYPO</name>